<dbReference type="AlphaFoldDB" id="A0A4R9FQB6"/>
<dbReference type="Proteomes" id="UP000297453">
    <property type="component" value="Unassembled WGS sequence"/>
</dbReference>
<feature type="transmembrane region" description="Helical" evidence="1">
    <location>
        <begin position="19"/>
        <end position="37"/>
    </location>
</feature>
<accession>A0A4R9FQB6</accession>
<feature type="transmembrane region" description="Helical" evidence="1">
    <location>
        <begin position="57"/>
        <end position="75"/>
    </location>
</feature>
<proteinExistence type="predicted"/>
<protein>
    <submittedName>
        <fullName evidence="2">Uncharacterized protein</fullName>
    </submittedName>
</protein>
<keyword evidence="1" id="KW-1133">Transmembrane helix</keyword>
<gene>
    <name evidence="2" type="ORF">EHO59_12555</name>
</gene>
<reference evidence="2" key="1">
    <citation type="journal article" date="2019" name="PLoS Negl. Trop. Dis.">
        <title>Revisiting the worldwide diversity of Leptospira species in the environment.</title>
        <authorList>
            <person name="Vincent A.T."/>
            <person name="Schiettekatte O."/>
            <person name="Bourhy P."/>
            <person name="Veyrier F.J."/>
            <person name="Picardeau M."/>
        </authorList>
    </citation>
    <scope>NUCLEOTIDE SEQUENCE [LARGE SCALE GENOMIC DNA]</scope>
    <source>
        <strain evidence="2">SSS9</strain>
    </source>
</reference>
<keyword evidence="1" id="KW-0812">Transmembrane</keyword>
<keyword evidence="1" id="KW-0472">Membrane</keyword>
<comment type="caution">
    <text evidence="2">The sequence shown here is derived from an EMBL/GenBank/DDBJ whole genome shotgun (WGS) entry which is preliminary data.</text>
</comment>
<dbReference type="RefSeq" id="WP_135588571.1">
    <property type="nucleotide sequence ID" value="NZ_RQEP01000018.1"/>
</dbReference>
<evidence type="ECO:0000313" key="2">
    <source>
        <dbReference type="EMBL" id="TGK00761.1"/>
    </source>
</evidence>
<name>A0A4R9FQB6_9LEPT</name>
<sequence>MSETEKLVFEVRPITIRPLIYLVSVIIPLRILELEFVQKGLEGISWFSNVLSHLKSQEYRLLSVFLCVMAFLYSVQKGRVIVDEKGIELKILPRFFGSIRTAWKLSWPEISSYYTFHFNRTAIFLLKDQKGRQFRIGERLFLRDTKRLGLEFEELKKRFGQSQIQKSSFEADPQYFLTSLLYVLIAVWLLSVSF</sequence>
<dbReference type="OrthoDB" id="9895858at2"/>
<keyword evidence="3" id="KW-1185">Reference proteome</keyword>
<feature type="transmembrane region" description="Helical" evidence="1">
    <location>
        <begin position="175"/>
        <end position="193"/>
    </location>
</feature>
<dbReference type="EMBL" id="RQEP01000018">
    <property type="protein sequence ID" value="TGK00761.1"/>
    <property type="molecule type" value="Genomic_DNA"/>
</dbReference>
<evidence type="ECO:0000313" key="3">
    <source>
        <dbReference type="Proteomes" id="UP000297453"/>
    </source>
</evidence>
<organism evidence="2 3">
    <name type="scientific">Leptospira semungkisensis</name>
    <dbReference type="NCBI Taxonomy" id="2484985"/>
    <lineage>
        <taxon>Bacteria</taxon>
        <taxon>Pseudomonadati</taxon>
        <taxon>Spirochaetota</taxon>
        <taxon>Spirochaetia</taxon>
        <taxon>Leptospirales</taxon>
        <taxon>Leptospiraceae</taxon>
        <taxon>Leptospira</taxon>
    </lineage>
</organism>
<evidence type="ECO:0000256" key="1">
    <source>
        <dbReference type="SAM" id="Phobius"/>
    </source>
</evidence>